<dbReference type="PANTHER" id="PTHR48098">
    <property type="entry name" value="ENTEROCHELIN ESTERASE-RELATED"/>
    <property type="match status" value="1"/>
</dbReference>
<dbReference type="Pfam" id="PF00756">
    <property type="entry name" value="Esterase"/>
    <property type="match status" value="1"/>
</dbReference>
<protein>
    <submittedName>
        <fullName evidence="1">Esterase family protein</fullName>
    </submittedName>
</protein>
<evidence type="ECO:0000313" key="1">
    <source>
        <dbReference type="EMBL" id="MBB6627554.1"/>
    </source>
</evidence>
<dbReference type="PANTHER" id="PTHR48098:SF3">
    <property type="entry name" value="IRON(III) ENTEROBACTIN ESTERASE"/>
    <property type="match status" value="1"/>
</dbReference>
<sequence>MGVVSTEADQATGSLISSKDRAAFEYADDIVSEYRLTSDSLPQEGVPAGKYFHFRWTSHTVYPGVTSSVYLYLPHVAEEVNSVNLLVCLDGLDYVGEHCRATTVLDNLVHRGEIPMTIGLFVNPGENGPGNPLYGGQTNRSVEYNTVSGEFARFLVEELFPVVRTKVRLTDDPEGRVVCGFSSGGAAALTAAFYRPDEFGNVISHCGSFINILGASNLPSMVRREPRKPIRIWHQSGARDADIIFGSIPIANRDLDAALRYRRYDSMFVFGTGGHTLRHGGAVFPETLRWIFRDQVEGK</sequence>
<dbReference type="InterPro" id="IPR050583">
    <property type="entry name" value="Mycobacterial_A85_antigen"/>
</dbReference>
<reference evidence="1 2" key="1">
    <citation type="submission" date="2020-08" db="EMBL/GenBank/DDBJ databases">
        <authorList>
            <person name="Seo M.-J."/>
        </authorList>
    </citation>
    <scope>NUCLEOTIDE SEQUENCE [LARGE SCALE GENOMIC DNA]</scope>
    <source>
        <strain evidence="1 2">KIGAM211</strain>
    </source>
</reference>
<dbReference type="AlphaFoldDB" id="A0A7X0VAA7"/>
<dbReference type="Gene3D" id="3.40.50.1820">
    <property type="entry name" value="alpha/beta hydrolase"/>
    <property type="match status" value="1"/>
</dbReference>
<dbReference type="Proteomes" id="UP000523955">
    <property type="component" value="Unassembled WGS sequence"/>
</dbReference>
<organism evidence="1 2">
    <name type="scientific">Nocardioides luti</name>
    <dbReference type="NCBI Taxonomy" id="2761101"/>
    <lineage>
        <taxon>Bacteria</taxon>
        <taxon>Bacillati</taxon>
        <taxon>Actinomycetota</taxon>
        <taxon>Actinomycetes</taxon>
        <taxon>Propionibacteriales</taxon>
        <taxon>Nocardioidaceae</taxon>
        <taxon>Nocardioides</taxon>
    </lineage>
</organism>
<name>A0A7X0VAA7_9ACTN</name>
<dbReference type="InterPro" id="IPR029058">
    <property type="entry name" value="AB_hydrolase_fold"/>
</dbReference>
<evidence type="ECO:0000313" key="2">
    <source>
        <dbReference type="Proteomes" id="UP000523955"/>
    </source>
</evidence>
<dbReference type="InterPro" id="IPR000801">
    <property type="entry name" value="Esterase-like"/>
</dbReference>
<dbReference type="RefSeq" id="WP_185252701.1">
    <property type="nucleotide sequence ID" value="NZ_JACKXE010000001.1"/>
</dbReference>
<proteinExistence type="predicted"/>
<comment type="caution">
    <text evidence="1">The sequence shown here is derived from an EMBL/GenBank/DDBJ whole genome shotgun (WGS) entry which is preliminary data.</text>
</comment>
<keyword evidence="2" id="KW-1185">Reference proteome</keyword>
<dbReference type="SUPFAM" id="SSF53474">
    <property type="entry name" value="alpha/beta-Hydrolases"/>
    <property type="match status" value="1"/>
</dbReference>
<dbReference type="EMBL" id="JACKXE010000001">
    <property type="protein sequence ID" value="MBB6627554.1"/>
    <property type="molecule type" value="Genomic_DNA"/>
</dbReference>
<accession>A0A7X0VAA7</accession>
<gene>
    <name evidence="1" type="ORF">H5V45_09485</name>
</gene>